<feature type="domain" description="PAC" evidence="17">
    <location>
        <begin position="249"/>
        <end position="300"/>
    </location>
</feature>
<dbReference type="InterPro" id="IPR001789">
    <property type="entry name" value="Sig_transdc_resp-reg_receiver"/>
</dbReference>
<evidence type="ECO:0000256" key="1">
    <source>
        <dbReference type="ARBA" id="ARBA00000085"/>
    </source>
</evidence>
<dbReference type="Gene3D" id="3.30.565.10">
    <property type="entry name" value="Histidine kinase-like ATPase, C-terminal domain"/>
    <property type="match status" value="1"/>
</dbReference>
<feature type="domain" description="PAS" evidence="16">
    <location>
        <begin position="301"/>
        <end position="344"/>
    </location>
</feature>
<gene>
    <name evidence="19" type="ORF">QQ008_29610</name>
</gene>
<comment type="subcellular location">
    <subcellularLocation>
        <location evidence="2">Cell membrane</location>
        <topology evidence="2">Multi-pass membrane protein</topology>
    </subcellularLocation>
</comment>
<evidence type="ECO:0000259" key="15">
    <source>
        <dbReference type="PROSITE" id="PS50110"/>
    </source>
</evidence>
<dbReference type="InterPro" id="IPR005467">
    <property type="entry name" value="His_kinase_dom"/>
</dbReference>
<dbReference type="InterPro" id="IPR004358">
    <property type="entry name" value="Sig_transdc_His_kin-like_C"/>
</dbReference>
<comment type="caution">
    <text evidence="19">The sequence shown here is derived from an EMBL/GenBank/DDBJ whole genome shotgun (WGS) entry which is preliminary data.</text>
</comment>
<feature type="domain" description="PAS" evidence="16">
    <location>
        <begin position="176"/>
        <end position="246"/>
    </location>
</feature>
<dbReference type="Pfam" id="PF02518">
    <property type="entry name" value="HATPase_c"/>
    <property type="match status" value="1"/>
</dbReference>
<dbReference type="Pfam" id="PF08447">
    <property type="entry name" value="PAS_3"/>
    <property type="match status" value="1"/>
</dbReference>
<dbReference type="SMART" id="SM00388">
    <property type="entry name" value="HisKA"/>
    <property type="match status" value="1"/>
</dbReference>
<dbReference type="SUPFAM" id="SSF52172">
    <property type="entry name" value="CheY-like"/>
    <property type="match status" value="1"/>
</dbReference>
<evidence type="ECO:0000256" key="10">
    <source>
        <dbReference type="ARBA" id="ARBA00023012"/>
    </source>
</evidence>
<keyword evidence="6" id="KW-0812">Transmembrane</keyword>
<dbReference type="InterPro" id="IPR000700">
    <property type="entry name" value="PAS-assoc_C"/>
</dbReference>
<feature type="modified residue" description="Phosphohistidine" evidence="12">
    <location>
        <position position="887"/>
    </location>
</feature>
<evidence type="ECO:0000256" key="12">
    <source>
        <dbReference type="PROSITE-ProRule" id="PRU00110"/>
    </source>
</evidence>
<dbReference type="InterPro" id="IPR036641">
    <property type="entry name" value="HPT_dom_sf"/>
</dbReference>
<dbReference type="CDD" id="cd00082">
    <property type="entry name" value="HisKA"/>
    <property type="match status" value="1"/>
</dbReference>
<dbReference type="SUPFAM" id="SSF47384">
    <property type="entry name" value="Homodimeric domain of signal transducing histidine kinase"/>
    <property type="match status" value="1"/>
</dbReference>
<dbReference type="Pfam" id="PF00072">
    <property type="entry name" value="Response_reg"/>
    <property type="match status" value="1"/>
</dbReference>
<feature type="domain" description="Response regulatory" evidence="15">
    <location>
        <begin position="687"/>
        <end position="805"/>
    </location>
</feature>
<dbReference type="SMART" id="SM00091">
    <property type="entry name" value="PAS"/>
    <property type="match status" value="2"/>
</dbReference>
<dbReference type="CDD" id="cd16922">
    <property type="entry name" value="HATPase_EvgS-ArcB-TorS-like"/>
    <property type="match status" value="1"/>
</dbReference>
<dbReference type="SMART" id="SM00387">
    <property type="entry name" value="HATPase_c"/>
    <property type="match status" value="1"/>
</dbReference>
<dbReference type="InterPro" id="IPR035965">
    <property type="entry name" value="PAS-like_dom_sf"/>
</dbReference>
<evidence type="ECO:0000256" key="3">
    <source>
        <dbReference type="ARBA" id="ARBA00012438"/>
    </source>
</evidence>
<dbReference type="Gene3D" id="3.40.50.2300">
    <property type="match status" value="1"/>
</dbReference>
<dbReference type="CDD" id="cd00088">
    <property type="entry name" value="HPT"/>
    <property type="match status" value="1"/>
</dbReference>
<accession>A0ABT8L167</accession>
<dbReference type="SUPFAM" id="SSF47226">
    <property type="entry name" value="Histidine-containing phosphotransfer domain, HPT domain"/>
    <property type="match status" value="1"/>
</dbReference>
<dbReference type="CDD" id="cd00130">
    <property type="entry name" value="PAS"/>
    <property type="match status" value="1"/>
</dbReference>
<dbReference type="Pfam" id="PF00512">
    <property type="entry name" value="HisKA"/>
    <property type="match status" value="1"/>
</dbReference>
<dbReference type="SMART" id="SM00448">
    <property type="entry name" value="REC"/>
    <property type="match status" value="1"/>
</dbReference>
<dbReference type="InterPro" id="IPR003594">
    <property type="entry name" value="HATPase_dom"/>
</dbReference>
<dbReference type="PROSITE" id="PS50109">
    <property type="entry name" value="HIS_KIN"/>
    <property type="match status" value="1"/>
</dbReference>
<dbReference type="InterPro" id="IPR036890">
    <property type="entry name" value="HATPase_C_sf"/>
</dbReference>
<dbReference type="Pfam" id="PF01627">
    <property type="entry name" value="Hpt"/>
    <property type="match status" value="1"/>
</dbReference>
<dbReference type="InterPro" id="IPR001610">
    <property type="entry name" value="PAC"/>
</dbReference>
<dbReference type="SUPFAM" id="SSF55785">
    <property type="entry name" value="PYP-like sensor domain (PAS domain)"/>
    <property type="match status" value="2"/>
</dbReference>
<comment type="catalytic activity">
    <reaction evidence="1">
        <text>ATP + protein L-histidine = ADP + protein N-phospho-L-histidine.</text>
        <dbReference type="EC" id="2.7.13.3"/>
    </reaction>
</comment>
<keyword evidence="9" id="KW-1133">Transmembrane helix</keyword>
<dbReference type="SUPFAM" id="SSF55874">
    <property type="entry name" value="ATPase domain of HSP90 chaperone/DNA topoisomerase II/histidine kinase"/>
    <property type="match status" value="1"/>
</dbReference>
<dbReference type="InterPro" id="IPR013655">
    <property type="entry name" value="PAS_fold_3"/>
</dbReference>
<evidence type="ECO:0000256" key="5">
    <source>
        <dbReference type="ARBA" id="ARBA00022553"/>
    </source>
</evidence>
<dbReference type="Pfam" id="PF08448">
    <property type="entry name" value="PAS_4"/>
    <property type="match status" value="1"/>
</dbReference>
<evidence type="ECO:0000259" key="16">
    <source>
        <dbReference type="PROSITE" id="PS50112"/>
    </source>
</evidence>
<feature type="modified residue" description="4-aspartylphosphate" evidence="13">
    <location>
        <position position="736"/>
    </location>
</feature>
<dbReference type="InterPro" id="IPR008207">
    <property type="entry name" value="Sig_transdc_His_kin_Hpt_dom"/>
</dbReference>
<dbReference type="EC" id="2.7.13.3" evidence="3"/>
<keyword evidence="7" id="KW-0547">Nucleotide-binding</keyword>
<dbReference type="PROSITE" id="PS50894">
    <property type="entry name" value="HPT"/>
    <property type="match status" value="1"/>
</dbReference>
<proteinExistence type="predicted"/>
<dbReference type="Gene3D" id="1.10.287.130">
    <property type="match status" value="1"/>
</dbReference>
<dbReference type="PROSITE" id="PS50113">
    <property type="entry name" value="PAC"/>
    <property type="match status" value="2"/>
</dbReference>
<dbReference type="Proteomes" id="UP001172082">
    <property type="component" value="Unassembled WGS sequence"/>
</dbReference>
<evidence type="ECO:0000259" key="18">
    <source>
        <dbReference type="PROSITE" id="PS50894"/>
    </source>
</evidence>
<evidence type="ECO:0000259" key="14">
    <source>
        <dbReference type="PROSITE" id="PS50109"/>
    </source>
</evidence>
<evidence type="ECO:0000259" key="17">
    <source>
        <dbReference type="PROSITE" id="PS50113"/>
    </source>
</evidence>
<dbReference type="PROSITE" id="PS50110">
    <property type="entry name" value="RESPONSE_REGULATORY"/>
    <property type="match status" value="1"/>
</dbReference>
<evidence type="ECO:0000256" key="7">
    <source>
        <dbReference type="ARBA" id="ARBA00022741"/>
    </source>
</evidence>
<protein>
    <recommendedName>
        <fullName evidence="3">histidine kinase</fullName>
        <ecNumber evidence="3">2.7.13.3</ecNumber>
    </recommendedName>
</protein>
<keyword evidence="4" id="KW-1003">Cell membrane</keyword>
<reference evidence="19" key="1">
    <citation type="submission" date="2023-06" db="EMBL/GenBank/DDBJ databases">
        <title>Genomic of Parafulvivirga corallium.</title>
        <authorList>
            <person name="Wang G."/>
        </authorList>
    </citation>
    <scope>NUCLEOTIDE SEQUENCE</scope>
    <source>
        <strain evidence="19">BMA10</strain>
    </source>
</reference>
<dbReference type="SUPFAM" id="SSF55781">
    <property type="entry name" value="GAF domain-like"/>
    <property type="match status" value="1"/>
</dbReference>
<dbReference type="PROSITE" id="PS50112">
    <property type="entry name" value="PAS"/>
    <property type="match status" value="2"/>
</dbReference>
<keyword evidence="10" id="KW-0902">Two-component regulatory system</keyword>
<dbReference type="PANTHER" id="PTHR45339">
    <property type="entry name" value="HYBRID SIGNAL TRANSDUCTION HISTIDINE KINASE J"/>
    <property type="match status" value="1"/>
</dbReference>
<dbReference type="Gene3D" id="1.20.120.160">
    <property type="entry name" value="HPT domain"/>
    <property type="match status" value="1"/>
</dbReference>
<evidence type="ECO:0000256" key="6">
    <source>
        <dbReference type="ARBA" id="ARBA00022692"/>
    </source>
</evidence>
<name>A0ABT8L167_9BACT</name>
<dbReference type="Gene3D" id="3.30.450.20">
    <property type="entry name" value="PAS domain"/>
    <property type="match status" value="2"/>
</dbReference>
<feature type="domain" description="HPt" evidence="18">
    <location>
        <begin position="848"/>
        <end position="942"/>
    </location>
</feature>
<evidence type="ECO:0000313" key="20">
    <source>
        <dbReference type="Proteomes" id="UP001172082"/>
    </source>
</evidence>
<keyword evidence="20" id="KW-1185">Reference proteome</keyword>
<evidence type="ECO:0000256" key="9">
    <source>
        <dbReference type="ARBA" id="ARBA00022989"/>
    </source>
</evidence>
<keyword evidence="8" id="KW-0067">ATP-binding</keyword>
<dbReference type="EMBL" id="JAUJEA010000021">
    <property type="protein sequence ID" value="MDN5205578.1"/>
    <property type="molecule type" value="Genomic_DNA"/>
</dbReference>
<dbReference type="RefSeq" id="WP_346755600.1">
    <property type="nucleotide sequence ID" value="NZ_JAUJEA010000021.1"/>
</dbReference>
<dbReference type="PANTHER" id="PTHR45339:SF1">
    <property type="entry name" value="HYBRID SIGNAL TRANSDUCTION HISTIDINE KINASE J"/>
    <property type="match status" value="1"/>
</dbReference>
<dbReference type="CDD" id="cd17546">
    <property type="entry name" value="REC_hyHK_CKI1_RcsC-like"/>
    <property type="match status" value="1"/>
</dbReference>
<evidence type="ECO:0000256" key="11">
    <source>
        <dbReference type="ARBA" id="ARBA00023136"/>
    </source>
</evidence>
<dbReference type="PRINTS" id="PR00344">
    <property type="entry name" value="BCTRLSENSOR"/>
</dbReference>
<feature type="domain" description="Histidine kinase" evidence="14">
    <location>
        <begin position="437"/>
        <end position="658"/>
    </location>
</feature>
<evidence type="ECO:0000313" key="19">
    <source>
        <dbReference type="EMBL" id="MDN5205578.1"/>
    </source>
</evidence>
<keyword evidence="11" id="KW-0472">Membrane</keyword>
<keyword evidence="5 13" id="KW-0597">Phosphoprotein</keyword>
<dbReference type="InterPro" id="IPR011006">
    <property type="entry name" value="CheY-like_superfamily"/>
</dbReference>
<evidence type="ECO:0000256" key="8">
    <source>
        <dbReference type="ARBA" id="ARBA00022840"/>
    </source>
</evidence>
<evidence type="ECO:0000256" key="13">
    <source>
        <dbReference type="PROSITE-ProRule" id="PRU00169"/>
    </source>
</evidence>
<organism evidence="19 20">
    <name type="scientific">Splendidivirga corallicola</name>
    <dbReference type="NCBI Taxonomy" id="3051826"/>
    <lineage>
        <taxon>Bacteria</taxon>
        <taxon>Pseudomonadati</taxon>
        <taxon>Bacteroidota</taxon>
        <taxon>Cytophagia</taxon>
        <taxon>Cytophagales</taxon>
        <taxon>Splendidivirgaceae</taxon>
        <taxon>Splendidivirga</taxon>
    </lineage>
</organism>
<sequence>MNTELINYFNHISRELAKAKVLHDIQSTLTESLEYILKREFQYSLWHFDKKKGELDAIFSEGYSKKQEKSIQTGSVPDFIKEAFQIKKLKYYNTASKLPSEANNTLLSKTSSMILIPGFYGDECEIILHISNQKENRFNRELQSILSFLTNILAGEFYALKNRIRSFKRLDDYIRSEGFNKAVVEYGADIIIILDPRGIILYHNPSSEKTLGYNHGSLVGQSFFDLVHPKDRKQFKDTFKKSLKVEVIQKIEYQFLCQDGEYKYLESNSINLKDKEGIEGLILDSRDITEKIKTNKELQEQKHFVQQVIDTDPNLIYVKNWEGRFSLINQAVADLHGSTKENVIELLNSQAKAKPEELYNESKKDIETILSGKEIIVEEPFKLPDGEIKWFQTTKKALHTGEGAMQILSISVDITQRKKDAEALLNAQKAKEQFLANMSHEIRTPINGIAGLVNLLVESDPSKEQRKFLSGIQSSTENLKVIINDILDISKIESGKLKFEKIGFMPQSQVISVIETFQYRAMEKGLELSYNIDPKAKTILLGDPVRLNQILTNLVSNAIKFTYSGGIKVNVSVRSSDNKNVNLKFTVNDTGIGIPDDKIEAIFDSFRQADDSVTRRFGGTGLGLAICKQLVELQNGSISVESKEREGTTFTFFIPYEKGKDKDFKKFNARNDSKIKIQDLGSFDKLSVLLVEDNDINQMYSSNILKKWNCEVEIAANGYIALEKLKRNDYDIILMDVQMPVMDGYEATKNIRDHFDPPKRDIPIIALTANAIIGDNDKCLTIGMNDYLSKPFKPEDLFKKITKLTQVSPRPSIPNEEKKQFPINGSKKTQPNYEAIDLSYLSEISNDDIEFMKEMINVFLGSSPQLIANMKAWVKTKDWENIARTAHKLKPSIIFMGINSLKNVVETVEMNCRNKEHIKEVPELIDLIEKTCNKAYQELKSIQLLEVVQ</sequence>
<dbReference type="InterPro" id="IPR036097">
    <property type="entry name" value="HisK_dim/P_sf"/>
</dbReference>
<dbReference type="SMART" id="SM00086">
    <property type="entry name" value="PAC"/>
    <property type="match status" value="2"/>
</dbReference>
<evidence type="ECO:0000256" key="2">
    <source>
        <dbReference type="ARBA" id="ARBA00004651"/>
    </source>
</evidence>
<dbReference type="InterPro" id="IPR013656">
    <property type="entry name" value="PAS_4"/>
</dbReference>
<feature type="domain" description="PAC" evidence="17">
    <location>
        <begin position="371"/>
        <end position="426"/>
    </location>
</feature>
<dbReference type="InterPro" id="IPR003661">
    <property type="entry name" value="HisK_dim/P_dom"/>
</dbReference>
<dbReference type="InterPro" id="IPR000014">
    <property type="entry name" value="PAS"/>
</dbReference>
<evidence type="ECO:0000256" key="4">
    <source>
        <dbReference type="ARBA" id="ARBA00022475"/>
    </source>
</evidence>
<dbReference type="NCBIfam" id="TIGR00229">
    <property type="entry name" value="sensory_box"/>
    <property type="match status" value="2"/>
</dbReference>